<dbReference type="EMBL" id="FUYE01000013">
    <property type="protein sequence ID" value="SKB02123.1"/>
    <property type="molecule type" value="Genomic_DNA"/>
</dbReference>
<sequence>MLSKMTQTIPGIFLGEPVAETEEIYRTSDGKFRIHLGLFRKHEEEILWLKFIHKSFMTNASSGIGIEVDSFQHFADSLGVAISSEARGAGTPRRLPIFPRIVLAINEGISQSAFLGEYRSRRAPKVVVRFFSFKNRRAGKRVVFEHKTSGDDTYEVMDAEVLSLIQREIEIRQGRTSVPPNA</sequence>
<dbReference type="STRING" id="48467.SAMN02745166_03550"/>
<name>A0A1T4YKB1_9BACT</name>
<proteinExistence type="predicted"/>
<dbReference type="AlphaFoldDB" id="A0A1T4YKB1"/>
<accession>A0A1T4YKB1</accession>
<evidence type="ECO:0000313" key="1">
    <source>
        <dbReference type="EMBL" id="SKB02123.1"/>
    </source>
</evidence>
<protein>
    <submittedName>
        <fullName evidence="1">Uncharacterized protein</fullName>
    </submittedName>
</protein>
<organism evidence="1 2">
    <name type="scientific">Prosthecobacter debontii</name>
    <dbReference type="NCBI Taxonomy" id="48467"/>
    <lineage>
        <taxon>Bacteria</taxon>
        <taxon>Pseudomonadati</taxon>
        <taxon>Verrucomicrobiota</taxon>
        <taxon>Verrucomicrobiia</taxon>
        <taxon>Verrucomicrobiales</taxon>
        <taxon>Verrucomicrobiaceae</taxon>
        <taxon>Prosthecobacter</taxon>
    </lineage>
</organism>
<keyword evidence="2" id="KW-1185">Reference proteome</keyword>
<gene>
    <name evidence="1" type="ORF">SAMN02745166_03550</name>
</gene>
<dbReference type="Proteomes" id="UP000190774">
    <property type="component" value="Unassembled WGS sequence"/>
</dbReference>
<evidence type="ECO:0000313" key="2">
    <source>
        <dbReference type="Proteomes" id="UP000190774"/>
    </source>
</evidence>
<reference evidence="2" key="1">
    <citation type="submission" date="2017-02" db="EMBL/GenBank/DDBJ databases">
        <authorList>
            <person name="Varghese N."/>
            <person name="Submissions S."/>
        </authorList>
    </citation>
    <scope>NUCLEOTIDE SEQUENCE [LARGE SCALE GENOMIC DNA]</scope>
    <source>
        <strain evidence="2">ATCC 700200</strain>
    </source>
</reference>